<dbReference type="EMBL" id="JBBPBM010000182">
    <property type="protein sequence ID" value="KAK8501721.1"/>
    <property type="molecule type" value="Genomic_DNA"/>
</dbReference>
<evidence type="ECO:0000313" key="2">
    <source>
        <dbReference type="Proteomes" id="UP001472677"/>
    </source>
</evidence>
<proteinExistence type="predicted"/>
<protein>
    <submittedName>
        <fullName evidence="1">Uncharacterized protein</fullName>
    </submittedName>
</protein>
<dbReference type="Proteomes" id="UP001472677">
    <property type="component" value="Unassembled WGS sequence"/>
</dbReference>
<comment type="caution">
    <text evidence="1">The sequence shown here is derived from an EMBL/GenBank/DDBJ whole genome shotgun (WGS) entry which is preliminary data.</text>
</comment>
<accession>A0ABR2B4F0</accession>
<sequence length="92" mass="10659">MLYLPFEFAKLHVDLLDFQKWNNVPWRQIRSGLSSEFPDQQSSVSCNQLFDHRKRCESDQVCSAYSEMKDDEGQPLIRLVPPGLPENSSAEQ</sequence>
<reference evidence="1 2" key="1">
    <citation type="journal article" date="2024" name="G3 (Bethesda)">
        <title>Genome assembly of Hibiscus sabdariffa L. provides insights into metabolisms of medicinal natural products.</title>
        <authorList>
            <person name="Kim T."/>
        </authorList>
    </citation>
    <scope>NUCLEOTIDE SEQUENCE [LARGE SCALE GENOMIC DNA]</scope>
    <source>
        <strain evidence="1">TK-2024</strain>
        <tissue evidence="1">Old leaves</tissue>
    </source>
</reference>
<name>A0ABR2B4F0_9ROSI</name>
<evidence type="ECO:0000313" key="1">
    <source>
        <dbReference type="EMBL" id="KAK8501721.1"/>
    </source>
</evidence>
<keyword evidence="2" id="KW-1185">Reference proteome</keyword>
<gene>
    <name evidence="1" type="ORF">V6N12_002457</name>
</gene>
<organism evidence="1 2">
    <name type="scientific">Hibiscus sabdariffa</name>
    <name type="common">roselle</name>
    <dbReference type="NCBI Taxonomy" id="183260"/>
    <lineage>
        <taxon>Eukaryota</taxon>
        <taxon>Viridiplantae</taxon>
        <taxon>Streptophyta</taxon>
        <taxon>Embryophyta</taxon>
        <taxon>Tracheophyta</taxon>
        <taxon>Spermatophyta</taxon>
        <taxon>Magnoliopsida</taxon>
        <taxon>eudicotyledons</taxon>
        <taxon>Gunneridae</taxon>
        <taxon>Pentapetalae</taxon>
        <taxon>rosids</taxon>
        <taxon>malvids</taxon>
        <taxon>Malvales</taxon>
        <taxon>Malvaceae</taxon>
        <taxon>Malvoideae</taxon>
        <taxon>Hibiscus</taxon>
    </lineage>
</organism>